<reference evidence="1" key="1">
    <citation type="journal article" date="2012" name="Nature">
        <title>The oyster genome reveals stress adaptation and complexity of shell formation.</title>
        <authorList>
            <person name="Zhang G."/>
            <person name="Fang X."/>
            <person name="Guo X."/>
            <person name="Li L."/>
            <person name="Luo R."/>
            <person name="Xu F."/>
            <person name="Yang P."/>
            <person name="Zhang L."/>
            <person name="Wang X."/>
            <person name="Qi H."/>
            <person name="Xiong Z."/>
            <person name="Que H."/>
            <person name="Xie Y."/>
            <person name="Holland P.W."/>
            <person name="Paps J."/>
            <person name="Zhu Y."/>
            <person name="Wu F."/>
            <person name="Chen Y."/>
            <person name="Wang J."/>
            <person name="Peng C."/>
            <person name="Meng J."/>
            <person name="Yang L."/>
            <person name="Liu J."/>
            <person name="Wen B."/>
            <person name="Zhang N."/>
            <person name="Huang Z."/>
            <person name="Zhu Q."/>
            <person name="Feng Y."/>
            <person name="Mount A."/>
            <person name="Hedgecock D."/>
            <person name="Xu Z."/>
            <person name="Liu Y."/>
            <person name="Domazet-Loso T."/>
            <person name="Du Y."/>
            <person name="Sun X."/>
            <person name="Zhang S."/>
            <person name="Liu B."/>
            <person name="Cheng P."/>
            <person name="Jiang X."/>
            <person name="Li J."/>
            <person name="Fan D."/>
            <person name="Wang W."/>
            <person name="Fu W."/>
            <person name="Wang T."/>
            <person name="Wang B."/>
            <person name="Zhang J."/>
            <person name="Peng Z."/>
            <person name="Li Y."/>
            <person name="Li N."/>
            <person name="Wang J."/>
            <person name="Chen M."/>
            <person name="He Y."/>
            <person name="Tan F."/>
            <person name="Song X."/>
            <person name="Zheng Q."/>
            <person name="Huang R."/>
            <person name="Yang H."/>
            <person name="Du X."/>
            <person name="Chen L."/>
            <person name="Yang M."/>
            <person name="Gaffney P.M."/>
            <person name="Wang S."/>
            <person name="Luo L."/>
            <person name="She Z."/>
            <person name="Ming Y."/>
            <person name="Huang W."/>
            <person name="Zhang S."/>
            <person name="Huang B."/>
            <person name="Zhang Y."/>
            <person name="Qu T."/>
            <person name="Ni P."/>
            <person name="Miao G."/>
            <person name="Wang J."/>
            <person name="Wang Q."/>
            <person name="Steinberg C.E."/>
            <person name="Wang H."/>
            <person name="Li N."/>
            <person name="Qian L."/>
            <person name="Zhang G."/>
            <person name="Li Y."/>
            <person name="Yang H."/>
            <person name="Liu X."/>
            <person name="Wang J."/>
            <person name="Yin Y."/>
            <person name="Wang J."/>
        </authorList>
    </citation>
    <scope>NUCLEOTIDE SEQUENCE [LARGE SCALE GENOMIC DNA]</scope>
    <source>
        <strain evidence="1">05x7-T-G4-1.051#20</strain>
    </source>
</reference>
<protein>
    <submittedName>
        <fullName evidence="1">Uncharacterized protein</fullName>
    </submittedName>
</protein>
<sequence>MLETQRLIDPEIVDNEKENVATEVTKYIAPVILARGLMSITSVDKADPKDAETIAMATVRSAHHPSIGKAFEITR</sequence>
<dbReference type="InParanoid" id="K1Q4U0"/>
<gene>
    <name evidence="1" type="ORF">CGI_10004555</name>
</gene>
<dbReference type="HOGENOM" id="CLU_2673497_0_0_1"/>
<dbReference type="EMBL" id="JH817802">
    <property type="protein sequence ID" value="EKC23925.1"/>
    <property type="molecule type" value="Genomic_DNA"/>
</dbReference>
<accession>K1Q4U0</accession>
<proteinExistence type="predicted"/>
<evidence type="ECO:0000313" key="1">
    <source>
        <dbReference type="EMBL" id="EKC23925.1"/>
    </source>
</evidence>
<name>K1Q4U0_MAGGI</name>
<dbReference type="AlphaFoldDB" id="K1Q4U0"/>
<organism evidence="1">
    <name type="scientific">Magallana gigas</name>
    <name type="common">Pacific oyster</name>
    <name type="synonym">Crassostrea gigas</name>
    <dbReference type="NCBI Taxonomy" id="29159"/>
    <lineage>
        <taxon>Eukaryota</taxon>
        <taxon>Metazoa</taxon>
        <taxon>Spiralia</taxon>
        <taxon>Lophotrochozoa</taxon>
        <taxon>Mollusca</taxon>
        <taxon>Bivalvia</taxon>
        <taxon>Autobranchia</taxon>
        <taxon>Pteriomorphia</taxon>
        <taxon>Ostreida</taxon>
        <taxon>Ostreoidea</taxon>
        <taxon>Ostreidae</taxon>
        <taxon>Magallana</taxon>
    </lineage>
</organism>